<keyword evidence="1" id="KW-0677">Repeat</keyword>
<proteinExistence type="predicted"/>
<dbReference type="Gene3D" id="3.80.10.10">
    <property type="entry name" value="Ribonuclease Inhibitor"/>
    <property type="match status" value="2"/>
</dbReference>
<gene>
    <name evidence="3" type="ORF">DCAR_0729573</name>
</gene>
<accession>A0AAF0XPB5</accession>
<feature type="domain" description="Disease resistance R13L4/SHOC-2-like LRR" evidence="2">
    <location>
        <begin position="88"/>
        <end position="222"/>
    </location>
</feature>
<name>A0AAF0XPB5_DAUCS</name>
<evidence type="ECO:0000256" key="1">
    <source>
        <dbReference type="ARBA" id="ARBA00022737"/>
    </source>
</evidence>
<dbReference type="InterPro" id="IPR032675">
    <property type="entry name" value="LRR_dom_sf"/>
</dbReference>
<evidence type="ECO:0000313" key="3">
    <source>
        <dbReference type="EMBL" id="WOH10111.1"/>
    </source>
</evidence>
<evidence type="ECO:0000259" key="2">
    <source>
        <dbReference type="Pfam" id="PF23598"/>
    </source>
</evidence>
<dbReference type="InterPro" id="IPR044974">
    <property type="entry name" value="Disease_R_plants"/>
</dbReference>
<protein>
    <recommendedName>
        <fullName evidence="2">Disease resistance R13L4/SHOC-2-like LRR domain-containing protein</fullName>
    </recommendedName>
</protein>
<reference evidence="3" key="1">
    <citation type="journal article" date="2016" name="Nat. Genet.">
        <title>A high-quality carrot genome assembly provides new insights into carotenoid accumulation and asterid genome evolution.</title>
        <authorList>
            <person name="Iorizzo M."/>
            <person name="Ellison S."/>
            <person name="Senalik D."/>
            <person name="Zeng P."/>
            <person name="Satapoomin P."/>
            <person name="Huang J."/>
            <person name="Bowman M."/>
            <person name="Iovene M."/>
            <person name="Sanseverino W."/>
            <person name="Cavagnaro P."/>
            <person name="Yildiz M."/>
            <person name="Macko-Podgorni A."/>
            <person name="Moranska E."/>
            <person name="Grzebelus E."/>
            <person name="Grzebelus D."/>
            <person name="Ashrafi H."/>
            <person name="Zheng Z."/>
            <person name="Cheng S."/>
            <person name="Spooner D."/>
            <person name="Van Deynze A."/>
            <person name="Simon P."/>
        </authorList>
    </citation>
    <scope>NUCLEOTIDE SEQUENCE</scope>
    <source>
        <tissue evidence="3">Leaf</tissue>
    </source>
</reference>
<sequence length="235" mass="26787">MSRLRFLYLEVVNLTGSFEQTLEDLRWFCWDRCPLKCLPSEFYPHKLVILELPHSSMRTMWEPINVPYVFERLKTLNMSCSLELTTTPDFNKFPYLETLDLQGCISLKDVHVSIGSLARLVSLNLRGCVNLTSLEYICNLRVLQYLNVGGWSSLEALPTEVGNIESLIVLNAEKLSVLELTDSVGRFSKLIELNLCSNKNLENFPNTICNLRALEVLNVNGCSSLKEILDTISIY</sequence>
<dbReference type="GO" id="GO:0006952">
    <property type="term" value="P:defense response"/>
    <property type="evidence" value="ECO:0007669"/>
    <property type="project" value="InterPro"/>
</dbReference>
<organism evidence="3 4">
    <name type="scientific">Daucus carota subsp. sativus</name>
    <name type="common">Carrot</name>
    <dbReference type="NCBI Taxonomy" id="79200"/>
    <lineage>
        <taxon>Eukaryota</taxon>
        <taxon>Viridiplantae</taxon>
        <taxon>Streptophyta</taxon>
        <taxon>Embryophyta</taxon>
        <taxon>Tracheophyta</taxon>
        <taxon>Spermatophyta</taxon>
        <taxon>Magnoliopsida</taxon>
        <taxon>eudicotyledons</taxon>
        <taxon>Gunneridae</taxon>
        <taxon>Pentapetalae</taxon>
        <taxon>asterids</taxon>
        <taxon>campanulids</taxon>
        <taxon>Apiales</taxon>
        <taxon>Apiaceae</taxon>
        <taxon>Apioideae</taxon>
        <taxon>Scandiceae</taxon>
        <taxon>Daucinae</taxon>
        <taxon>Daucus</taxon>
        <taxon>Daucus sect. Daucus</taxon>
    </lineage>
</organism>
<dbReference type="PANTHER" id="PTHR11017:SF271">
    <property type="entry name" value="DISEASE RESISTANCE PROTEIN (TIR-NBS-LRR CLASS) FAMILY"/>
    <property type="match status" value="1"/>
</dbReference>
<keyword evidence="4" id="KW-1185">Reference proteome</keyword>
<dbReference type="Pfam" id="PF23598">
    <property type="entry name" value="LRR_14"/>
    <property type="match status" value="1"/>
</dbReference>
<dbReference type="AlphaFoldDB" id="A0AAF0XPB5"/>
<dbReference type="InterPro" id="IPR055414">
    <property type="entry name" value="LRR_R13L4/SHOC2-like"/>
</dbReference>
<dbReference type="SUPFAM" id="SSF52058">
    <property type="entry name" value="L domain-like"/>
    <property type="match status" value="1"/>
</dbReference>
<dbReference type="PANTHER" id="PTHR11017">
    <property type="entry name" value="LEUCINE-RICH REPEAT-CONTAINING PROTEIN"/>
    <property type="match status" value="1"/>
</dbReference>
<evidence type="ECO:0000313" key="4">
    <source>
        <dbReference type="Proteomes" id="UP000077755"/>
    </source>
</evidence>
<dbReference type="EMBL" id="CP093349">
    <property type="protein sequence ID" value="WOH10111.1"/>
    <property type="molecule type" value="Genomic_DNA"/>
</dbReference>
<reference evidence="3" key="2">
    <citation type="submission" date="2022-03" db="EMBL/GenBank/DDBJ databases">
        <title>Draft title - Genomic analysis of global carrot germplasm unveils the trajectory of domestication and the origin of high carotenoid orange carrot.</title>
        <authorList>
            <person name="Iorizzo M."/>
            <person name="Ellison S."/>
            <person name="Senalik D."/>
            <person name="Macko-Podgorni A."/>
            <person name="Grzebelus D."/>
            <person name="Bostan H."/>
            <person name="Rolling W."/>
            <person name="Curaba J."/>
            <person name="Simon P."/>
        </authorList>
    </citation>
    <scope>NUCLEOTIDE SEQUENCE</scope>
    <source>
        <tissue evidence="3">Leaf</tissue>
    </source>
</reference>
<dbReference type="Proteomes" id="UP000077755">
    <property type="component" value="Chromosome 7"/>
</dbReference>